<organism evidence="1 2">
    <name type="scientific">Ferrimonas balearica (strain DSM 9799 / CCM 4581 / KCTC 23876 / PAT)</name>
    <dbReference type="NCBI Taxonomy" id="550540"/>
    <lineage>
        <taxon>Bacteria</taxon>
        <taxon>Pseudomonadati</taxon>
        <taxon>Pseudomonadota</taxon>
        <taxon>Gammaproteobacteria</taxon>
        <taxon>Alteromonadales</taxon>
        <taxon>Ferrimonadaceae</taxon>
        <taxon>Ferrimonas</taxon>
    </lineage>
</organism>
<evidence type="ECO:0000313" key="1">
    <source>
        <dbReference type="EMBL" id="ADN77906.1"/>
    </source>
</evidence>
<name>E1SQD5_FERBD</name>
<accession>E1SQD5</accession>
<dbReference type="GeneID" id="67184166"/>
<dbReference type="EMBL" id="CP002209">
    <property type="protein sequence ID" value="ADN77906.1"/>
    <property type="molecule type" value="Genomic_DNA"/>
</dbReference>
<dbReference type="KEGG" id="fbl:Fbal_3711"/>
<proteinExistence type="predicted"/>
<dbReference type="AlphaFoldDB" id="E1SQD5"/>
<reference evidence="1 2" key="1">
    <citation type="journal article" date="2010" name="Stand. Genomic Sci.">
        <title>Complete genome sequence of Ferrimonas balearica type strain (PAT).</title>
        <authorList>
            <person name="Nolan M."/>
            <person name="Sikorski J."/>
            <person name="Davenport K."/>
            <person name="Lucas S."/>
            <person name="Glavina Del Rio T."/>
            <person name="Tice H."/>
            <person name="Cheng J."/>
            <person name="Goodwin L."/>
            <person name="Pitluck S."/>
            <person name="Liolios K."/>
            <person name="Ivanova N."/>
            <person name="Mavromatis K."/>
            <person name="Ovchinnikova G."/>
            <person name="Pati A."/>
            <person name="Chen A."/>
            <person name="Palaniappan K."/>
            <person name="Land M."/>
            <person name="Hauser L."/>
            <person name="Chang Y."/>
            <person name="Jeffries C."/>
            <person name="Tapia R."/>
            <person name="Brettin T."/>
            <person name="Detter J."/>
            <person name="Han C."/>
            <person name="Yasawong M."/>
            <person name="Rohde M."/>
            <person name="Tindall B."/>
            <person name="Goker M."/>
            <person name="Woyke T."/>
            <person name="Bristow J."/>
            <person name="Eisen J."/>
            <person name="Markowitz V."/>
            <person name="Hugenholtz P."/>
            <person name="Kyrpides N."/>
            <person name="Klenk H."/>
            <person name="Lapidus A."/>
        </authorList>
    </citation>
    <scope>NUCLEOTIDE SEQUENCE [LARGE SCALE GENOMIC DNA]</scope>
    <source>
        <strain evidence="2">DSM 9799 / CCM 4581 / KCTC 23876 / PAT</strain>
    </source>
</reference>
<dbReference type="HOGENOM" id="CLU_3153049_0_0_6"/>
<gene>
    <name evidence="1" type="ordered locus">Fbal_3711</name>
</gene>
<dbReference type="Proteomes" id="UP000006683">
    <property type="component" value="Chromosome"/>
</dbReference>
<protein>
    <submittedName>
        <fullName evidence="1">Uncharacterized protein</fullName>
    </submittedName>
</protein>
<keyword evidence="2" id="KW-1185">Reference proteome</keyword>
<sequence>MKMKAERKITEAKKAKLGGMTKLRAAYLEAKAEGRVRSCRITGVRLSL</sequence>
<evidence type="ECO:0000313" key="2">
    <source>
        <dbReference type="Proteomes" id="UP000006683"/>
    </source>
</evidence>
<dbReference type="RefSeq" id="WP_013347211.1">
    <property type="nucleotide sequence ID" value="NC_014541.1"/>
</dbReference>